<keyword evidence="2" id="KW-0812">Transmembrane</keyword>
<keyword evidence="1" id="KW-0175">Coiled coil</keyword>
<evidence type="ECO:0000256" key="1">
    <source>
        <dbReference type="SAM" id="Coils"/>
    </source>
</evidence>
<reference evidence="3" key="1">
    <citation type="journal article" date="2015" name="Nature">
        <title>Complex archaea that bridge the gap between prokaryotes and eukaryotes.</title>
        <authorList>
            <person name="Spang A."/>
            <person name="Saw J.H."/>
            <person name="Jorgensen S.L."/>
            <person name="Zaremba-Niedzwiedzka K."/>
            <person name="Martijn J."/>
            <person name="Lind A.E."/>
            <person name="van Eijk R."/>
            <person name="Schleper C."/>
            <person name="Guy L."/>
            <person name="Ettema T.J."/>
        </authorList>
    </citation>
    <scope>NUCLEOTIDE SEQUENCE</scope>
</reference>
<accession>A0A0F9HIY7</accession>
<comment type="caution">
    <text evidence="3">The sequence shown here is derived from an EMBL/GenBank/DDBJ whole genome shotgun (WGS) entry which is preliminary data.</text>
</comment>
<gene>
    <name evidence="3" type="ORF">LCGC14_1699740</name>
</gene>
<evidence type="ECO:0000256" key="2">
    <source>
        <dbReference type="SAM" id="Phobius"/>
    </source>
</evidence>
<feature type="coiled-coil region" evidence="1">
    <location>
        <begin position="57"/>
        <end position="147"/>
    </location>
</feature>
<keyword evidence="2" id="KW-1133">Transmembrane helix</keyword>
<name>A0A0F9HIY7_9ZZZZ</name>
<sequence>MFLGIEIALVDLLIGVGIGFMFFVLAVLFLRERKERRFAEDLTDSFQRLADSHWQNFRAEERRAEKLKVDLEDAQKASDLWFGSARKLSDEVNAESHRREVAEIEMDSLVEQVIDLVDEAEDLEDALEELEEEADDLEEIAQEAVEGWADADNLTARTIAWGERVLGLLERIEERRQ</sequence>
<evidence type="ECO:0000313" key="3">
    <source>
        <dbReference type="EMBL" id="KKM15072.1"/>
    </source>
</evidence>
<protein>
    <submittedName>
        <fullName evidence="3">Uncharacterized protein</fullName>
    </submittedName>
</protein>
<organism evidence="3">
    <name type="scientific">marine sediment metagenome</name>
    <dbReference type="NCBI Taxonomy" id="412755"/>
    <lineage>
        <taxon>unclassified sequences</taxon>
        <taxon>metagenomes</taxon>
        <taxon>ecological metagenomes</taxon>
    </lineage>
</organism>
<keyword evidence="2" id="KW-0472">Membrane</keyword>
<feature type="transmembrane region" description="Helical" evidence="2">
    <location>
        <begin position="12"/>
        <end position="30"/>
    </location>
</feature>
<dbReference type="EMBL" id="LAZR01014997">
    <property type="protein sequence ID" value="KKM15072.1"/>
    <property type="molecule type" value="Genomic_DNA"/>
</dbReference>
<proteinExistence type="predicted"/>
<dbReference type="AlphaFoldDB" id="A0A0F9HIY7"/>